<name>A0A5B2VNB6_9BACT</name>
<gene>
    <name evidence="1" type="ORF">F0L74_28960</name>
</gene>
<dbReference type="EMBL" id="VUOC01000004">
    <property type="protein sequence ID" value="KAA2240198.1"/>
    <property type="molecule type" value="Genomic_DNA"/>
</dbReference>
<organism evidence="1 2">
    <name type="scientific">Chitinophaga agrisoli</name>
    <dbReference type="NCBI Taxonomy" id="2607653"/>
    <lineage>
        <taxon>Bacteria</taxon>
        <taxon>Pseudomonadati</taxon>
        <taxon>Bacteroidota</taxon>
        <taxon>Chitinophagia</taxon>
        <taxon>Chitinophagales</taxon>
        <taxon>Chitinophagaceae</taxon>
        <taxon>Chitinophaga</taxon>
    </lineage>
</organism>
<reference evidence="1 2" key="2">
    <citation type="submission" date="2019-09" db="EMBL/GenBank/DDBJ databases">
        <authorList>
            <person name="Jin C."/>
        </authorList>
    </citation>
    <scope>NUCLEOTIDE SEQUENCE [LARGE SCALE GENOMIC DNA]</scope>
    <source>
        <strain evidence="1 2">BN140078</strain>
    </source>
</reference>
<comment type="caution">
    <text evidence="1">The sequence shown here is derived from an EMBL/GenBank/DDBJ whole genome shotgun (WGS) entry which is preliminary data.</text>
</comment>
<sequence length="311" mass="33968">MNRLLALLLVFGILSGCGSGKKRSPGDRPVTFEDFKAIFPASQTPYRLYADSLLLKQPDSVSVKPDVLKQFLSDTIAGPDTLKNNRLKYFPLAYIAGSNLQYFVIKAVDKGAATAYICFTDKKGRYLGRMTAAKKVPGSPEDMSFTLDSRYTIKVSTEKELSATATALREDFYSVGEDGGVTLVMTNSNGPTSAGQIFNPIDTLPRKHKYSGDYTSGEMNIVSIRDGQDPKSFQFFITFSKDNGGCKGEINGIGHYTGSNKGEYKDKETSCGIAFQFSSGRVSIREVGGCGAYRGIKCFFEGGFAKKKKEE</sequence>
<evidence type="ECO:0008006" key="3">
    <source>
        <dbReference type="Google" id="ProtNLM"/>
    </source>
</evidence>
<accession>A0A5B2VNB6</accession>
<dbReference type="AlphaFoldDB" id="A0A5B2VNB6"/>
<dbReference type="Proteomes" id="UP000324611">
    <property type="component" value="Unassembled WGS sequence"/>
</dbReference>
<evidence type="ECO:0000313" key="2">
    <source>
        <dbReference type="Proteomes" id="UP000324611"/>
    </source>
</evidence>
<keyword evidence="2" id="KW-1185">Reference proteome</keyword>
<dbReference type="PROSITE" id="PS51257">
    <property type="entry name" value="PROKAR_LIPOPROTEIN"/>
    <property type="match status" value="1"/>
</dbReference>
<evidence type="ECO:0000313" key="1">
    <source>
        <dbReference type="EMBL" id="KAA2240198.1"/>
    </source>
</evidence>
<reference evidence="1 2" key="1">
    <citation type="submission" date="2019-09" db="EMBL/GenBank/DDBJ databases">
        <title>Chitinophaga ginsengihumi sp. nov., isolated from soil of ginseng rhizosphere.</title>
        <authorList>
            <person name="Lee J."/>
        </authorList>
    </citation>
    <scope>NUCLEOTIDE SEQUENCE [LARGE SCALE GENOMIC DNA]</scope>
    <source>
        <strain evidence="1 2">BN140078</strain>
    </source>
</reference>
<dbReference type="RefSeq" id="WP_149841376.1">
    <property type="nucleotide sequence ID" value="NZ_VUOC01000004.1"/>
</dbReference>
<proteinExistence type="predicted"/>
<protein>
    <recommendedName>
        <fullName evidence="3">Lipoprotein</fullName>
    </recommendedName>
</protein>